<organism evidence="1 2">
    <name type="scientific">Thalassobellus suaedae</name>
    <dbReference type="NCBI Taxonomy" id="3074124"/>
    <lineage>
        <taxon>Bacteria</taxon>
        <taxon>Pseudomonadati</taxon>
        <taxon>Bacteroidota</taxon>
        <taxon>Flavobacteriia</taxon>
        <taxon>Flavobacteriales</taxon>
        <taxon>Flavobacteriaceae</taxon>
        <taxon>Thalassobellus</taxon>
    </lineage>
</organism>
<dbReference type="Proteomes" id="UP001302806">
    <property type="component" value="Chromosome"/>
</dbReference>
<gene>
    <name evidence="1" type="ORF">RHP51_18935</name>
</gene>
<dbReference type="EMBL" id="CP134537">
    <property type="protein sequence ID" value="WNH09071.1"/>
    <property type="molecule type" value="Genomic_DNA"/>
</dbReference>
<protein>
    <recommendedName>
        <fullName evidence="3">GIY-YIG homing endonuclease</fullName>
    </recommendedName>
</protein>
<evidence type="ECO:0008006" key="3">
    <source>
        <dbReference type="Google" id="ProtNLM"/>
    </source>
</evidence>
<accession>A0ABY9XSZ3</accession>
<evidence type="ECO:0000313" key="1">
    <source>
        <dbReference type="EMBL" id="WNH09071.1"/>
    </source>
</evidence>
<sequence length="172" mass="20396">MLTITQFLTFAYDSEYESAYDLSQKRNFSNPKIYTAKGNLTKRWYVYFSFRDPKTEKLKRITPFYGNANTYKTKEERMEVLMVYRKVLLKLLKQGFNPFSNNTELYNKLHSKKVSNDLPDTVEAKAITPIESTSVEEPKIRLREAFDFGLKLKEKLISERTKKDYENKMDHS</sequence>
<reference evidence="1 2" key="1">
    <citation type="submission" date="2023-09" db="EMBL/GenBank/DDBJ databases">
        <title>Thalassobella suaedae gen. nov., sp. nov., a marine bacterium of the family Flavobacteriaceae isolated from a halophyte Suaeda japonica.</title>
        <authorList>
            <person name="Lee S.Y."/>
            <person name="Hwang C.Y."/>
        </authorList>
    </citation>
    <scope>NUCLEOTIDE SEQUENCE [LARGE SCALE GENOMIC DNA]</scope>
    <source>
        <strain evidence="1 2">HL-DH14</strain>
    </source>
</reference>
<evidence type="ECO:0000313" key="2">
    <source>
        <dbReference type="Proteomes" id="UP001302806"/>
    </source>
</evidence>
<dbReference type="RefSeq" id="WP_415865597.1">
    <property type="nucleotide sequence ID" value="NZ_CP134537.1"/>
</dbReference>
<name>A0ABY9XSZ3_9FLAO</name>
<proteinExistence type="predicted"/>